<gene>
    <name evidence="7" type="ORF">GLS_c24410</name>
</gene>
<comment type="subcellular location">
    <subcellularLocation>
        <location evidence="1">Membrane</location>
        <topology evidence="1">Multi-pass membrane protein</topology>
    </subcellularLocation>
</comment>
<dbReference type="PANTHER" id="PTHR30238">
    <property type="entry name" value="MEMBRANE BOUND PREDICTED REDOX MODULATOR"/>
    <property type="match status" value="1"/>
</dbReference>
<keyword evidence="3 6" id="KW-0812">Transmembrane</keyword>
<dbReference type="GO" id="GO:0016020">
    <property type="term" value="C:membrane"/>
    <property type="evidence" value="ECO:0007669"/>
    <property type="project" value="UniProtKB-SubCell"/>
</dbReference>
<sequence length="200" mass="21135">MAPDSLLHALIALGQITLIDITLAGDNAVVIGMAVRNLEGRQRRLAILFGTGFAAILRVGLALLATTLLAVVGLTLAGGFLLLWVCWKMYRELRGGEHHEDVEAAPPRLGPAVLRIVVADLSMSLDNVLAVAGAAVGHPWILVSGLVLSVLLMGLAASVVANLLARYRWIAWIGLLVVLGVAIELVIRGGGEVWTHVLPK</sequence>
<feature type="transmembrane region" description="Helical" evidence="6">
    <location>
        <begin position="6"/>
        <end position="24"/>
    </location>
</feature>
<protein>
    <submittedName>
        <fullName evidence="7">YjbE family integral membrane protein</fullName>
    </submittedName>
</protein>
<dbReference type="NCBIfam" id="TIGR03717">
    <property type="entry name" value="R_switched_YjbE"/>
    <property type="match status" value="1"/>
</dbReference>
<dbReference type="InterPro" id="IPR022301">
    <property type="entry name" value="Integral_membrane_YjbE"/>
</dbReference>
<keyword evidence="4 6" id="KW-1133">Transmembrane helix</keyword>
<evidence type="ECO:0000313" key="7">
    <source>
        <dbReference type="EMBL" id="AHK72309.1"/>
    </source>
</evidence>
<proteinExistence type="inferred from homology"/>
<keyword evidence="5 6" id="KW-0472">Membrane</keyword>
<dbReference type="RefSeq" id="WP_024716901.1">
    <property type="nucleotide sequence ID" value="NZ_CP004373.1"/>
</dbReference>
<accession>A0A067Z7E7</accession>
<dbReference type="InterPro" id="IPR005496">
    <property type="entry name" value="Integral_membrane_TerC"/>
</dbReference>
<feature type="transmembrane region" description="Helical" evidence="6">
    <location>
        <begin position="169"/>
        <end position="187"/>
    </location>
</feature>
<evidence type="ECO:0000256" key="1">
    <source>
        <dbReference type="ARBA" id="ARBA00004141"/>
    </source>
</evidence>
<dbReference type="GeneID" id="56906666"/>
<dbReference type="HOGENOM" id="CLU_070543_2_0_5"/>
<evidence type="ECO:0000256" key="5">
    <source>
        <dbReference type="ARBA" id="ARBA00023136"/>
    </source>
</evidence>
<evidence type="ECO:0000313" key="8">
    <source>
        <dbReference type="Proteomes" id="UP000031656"/>
    </source>
</evidence>
<comment type="similarity">
    <text evidence="2">Belongs to the TerC family.</text>
</comment>
<dbReference type="PANTHER" id="PTHR30238:SF4">
    <property type="entry name" value="SLL1022 PROTEIN"/>
    <property type="match status" value="1"/>
</dbReference>
<reference evidence="7 8" key="1">
    <citation type="journal article" date="2015" name="Appl. Microbiol. Biotechnol.">
        <title>The consequence of an additional NADH dehydrogenase paralog on the growth of Gluconobacter oxydans DSM3504.</title>
        <authorList>
            <person name="Kostner D."/>
            <person name="Luchterhand B."/>
            <person name="Junker A."/>
            <person name="Volland S."/>
            <person name="Daniel R."/>
            <person name="Buchs J."/>
            <person name="Liebl W."/>
            <person name="Ehrenreich A."/>
        </authorList>
    </citation>
    <scope>NUCLEOTIDE SEQUENCE [LARGE SCALE GENOMIC DNA]</scope>
    <source>
        <strain evidence="7">DSM 3504</strain>
    </source>
</reference>
<organism evidence="7 8">
    <name type="scientific">Gluconobacter oxydans DSM 3504</name>
    <dbReference type="NCBI Taxonomy" id="1288313"/>
    <lineage>
        <taxon>Bacteria</taxon>
        <taxon>Pseudomonadati</taxon>
        <taxon>Pseudomonadota</taxon>
        <taxon>Alphaproteobacteria</taxon>
        <taxon>Acetobacterales</taxon>
        <taxon>Acetobacteraceae</taxon>
        <taxon>Gluconobacter</taxon>
    </lineage>
</organism>
<dbReference type="AlphaFoldDB" id="A0A067Z7E7"/>
<dbReference type="KEGG" id="goy:GLS_c24410"/>
<dbReference type="Pfam" id="PF03741">
    <property type="entry name" value="TerC"/>
    <property type="match status" value="1"/>
</dbReference>
<name>A0A067Z7E7_GLUOY</name>
<evidence type="ECO:0000256" key="2">
    <source>
        <dbReference type="ARBA" id="ARBA00007511"/>
    </source>
</evidence>
<evidence type="ECO:0000256" key="4">
    <source>
        <dbReference type="ARBA" id="ARBA00022989"/>
    </source>
</evidence>
<feature type="transmembrane region" description="Helical" evidence="6">
    <location>
        <begin position="69"/>
        <end position="87"/>
    </location>
</feature>
<evidence type="ECO:0000256" key="6">
    <source>
        <dbReference type="SAM" id="Phobius"/>
    </source>
</evidence>
<evidence type="ECO:0000256" key="3">
    <source>
        <dbReference type="ARBA" id="ARBA00022692"/>
    </source>
</evidence>
<feature type="transmembrane region" description="Helical" evidence="6">
    <location>
        <begin position="45"/>
        <end position="63"/>
    </location>
</feature>
<dbReference type="EMBL" id="CP004373">
    <property type="protein sequence ID" value="AHK72309.1"/>
    <property type="molecule type" value="Genomic_DNA"/>
</dbReference>
<feature type="transmembrane region" description="Helical" evidence="6">
    <location>
        <begin position="140"/>
        <end position="163"/>
    </location>
</feature>
<dbReference type="Proteomes" id="UP000031656">
    <property type="component" value="Chromosome"/>
</dbReference>